<name>A0ABR2MG78_9ASPA</name>
<dbReference type="SUPFAM" id="SSF52096">
    <property type="entry name" value="ClpP/crotonase"/>
    <property type="match status" value="1"/>
</dbReference>
<evidence type="ECO:0000256" key="3">
    <source>
        <dbReference type="SAM" id="MobiDB-lite"/>
    </source>
</evidence>
<evidence type="ECO:0000313" key="5">
    <source>
        <dbReference type="Proteomes" id="UP001412067"/>
    </source>
</evidence>
<keyword evidence="5" id="KW-1185">Reference proteome</keyword>
<protein>
    <recommendedName>
        <fullName evidence="2">ATP-dependent Clp protease proteolytic subunit</fullName>
    </recommendedName>
</protein>
<evidence type="ECO:0000256" key="1">
    <source>
        <dbReference type="ARBA" id="ARBA00007039"/>
    </source>
</evidence>
<feature type="region of interest" description="Disordered" evidence="3">
    <location>
        <begin position="183"/>
        <end position="213"/>
    </location>
</feature>
<dbReference type="Proteomes" id="UP001412067">
    <property type="component" value="Unassembled WGS sequence"/>
</dbReference>
<comment type="similarity">
    <text evidence="1 2">Belongs to the peptidase S14 family.</text>
</comment>
<comment type="caution">
    <text evidence="4">The sequence shown here is derived from an EMBL/GenBank/DDBJ whole genome shotgun (WGS) entry which is preliminary data.</text>
</comment>
<proteinExistence type="inferred from homology"/>
<dbReference type="PANTHER" id="PTHR10381:SF8">
    <property type="entry name" value="ATP-DEPENDENT CLP PROTEASE PROTEOLYTIC SUBUNIT 6, CHLOROPLASTIC"/>
    <property type="match status" value="1"/>
</dbReference>
<dbReference type="PANTHER" id="PTHR10381">
    <property type="entry name" value="ATP-DEPENDENT CLP PROTEASE PROTEOLYTIC SUBUNIT"/>
    <property type="match status" value="1"/>
</dbReference>
<gene>
    <name evidence="4" type="ORF">KSP40_PGU012958</name>
</gene>
<dbReference type="EMBL" id="JBBWWR010000009">
    <property type="protein sequence ID" value="KAK8961973.1"/>
    <property type="molecule type" value="Genomic_DNA"/>
</dbReference>
<feature type="compositionally biased region" description="Basic and acidic residues" evidence="3">
    <location>
        <begin position="195"/>
        <end position="207"/>
    </location>
</feature>
<dbReference type="InterPro" id="IPR023562">
    <property type="entry name" value="ClpP/TepA"/>
</dbReference>
<dbReference type="Gene3D" id="3.90.226.10">
    <property type="entry name" value="2-enoyl-CoA Hydratase, Chain A, domain 1"/>
    <property type="match status" value="2"/>
</dbReference>
<dbReference type="PRINTS" id="PR00127">
    <property type="entry name" value="CLPPROTEASEP"/>
</dbReference>
<dbReference type="InterPro" id="IPR029045">
    <property type="entry name" value="ClpP/crotonase-like_dom_sf"/>
</dbReference>
<sequence length="322" mass="35315">MLYSCHVLLVHERLEYGDMFVPRAPTPKSSTPSNPCHPTMRLIMPSARVLMVKGRSIRKRWLLQKLLESTYGTADQAHDAIIEAKKGNPPVMPAVMTPGGPLDLSSILFRNRIIFIGKPVNAQVAQRVITQLLTLAVVDEKADIFVRQWRNHRDHGAEPPGRRASCSAVVADVVVDGVEERDRASGGACWSPSPNRREQDEHPREADGVSSPLFSGDRREVDVIKPKVGTVCFGVAASQGALLLAGGEKGMRYAMPNARVMIHQQQTGCGGHVEDVRRQVNEAVQSRHLPPAAIPSRQEISSSKPNPRCDSCLVCLLFSRSS</sequence>
<evidence type="ECO:0000313" key="4">
    <source>
        <dbReference type="EMBL" id="KAK8961973.1"/>
    </source>
</evidence>
<dbReference type="CDD" id="cd07017">
    <property type="entry name" value="S14_ClpP_2"/>
    <property type="match status" value="1"/>
</dbReference>
<reference evidence="4 5" key="1">
    <citation type="journal article" date="2022" name="Nat. Plants">
        <title>Genomes of leafy and leafless Platanthera orchids illuminate the evolution of mycoheterotrophy.</title>
        <authorList>
            <person name="Li M.H."/>
            <person name="Liu K.W."/>
            <person name="Li Z."/>
            <person name="Lu H.C."/>
            <person name="Ye Q.L."/>
            <person name="Zhang D."/>
            <person name="Wang J.Y."/>
            <person name="Li Y.F."/>
            <person name="Zhong Z.M."/>
            <person name="Liu X."/>
            <person name="Yu X."/>
            <person name="Liu D.K."/>
            <person name="Tu X.D."/>
            <person name="Liu B."/>
            <person name="Hao Y."/>
            <person name="Liao X.Y."/>
            <person name="Jiang Y.T."/>
            <person name="Sun W.H."/>
            <person name="Chen J."/>
            <person name="Chen Y.Q."/>
            <person name="Ai Y."/>
            <person name="Zhai J.W."/>
            <person name="Wu S.S."/>
            <person name="Zhou Z."/>
            <person name="Hsiao Y.Y."/>
            <person name="Wu W.L."/>
            <person name="Chen Y.Y."/>
            <person name="Lin Y.F."/>
            <person name="Hsu J.L."/>
            <person name="Li C.Y."/>
            <person name="Wang Z.W."/>
            <person name="Zhao X."/>
            <person name="Zhong W.Y."/>
            <person name="Ma X.K."/>
            <person name="Ma L."/>
            <person name="Huang J."/>
            <person name="Chen G.Z."/>
            <person name="Huang M.Z."/>
            <person name="Huang L."/>
            <person name="Peng D.H."/>
            <person name="Luo Y.B."/>
            <person name="Zou S.Q."/>
            <person name="Chen S.P."/>
            <person name="Lan S."/>
            <person name="Tsai W.C."/>
            <person name="Van de Peer Y."/>
            <person name="Liu Z.J."/>
        </authorList>
    </citation>
    <scope>NUCLEOTIDE SEQUENCE [LARGE SCALE GENOMIC DNA]</scope>
    <source>
        <strain evidence="4">Lor288</strain>
    </source>
</reference>
<evidence type="ECO:0000256" key="2">
    <source>
        <dbReference type="RuleBase" id="RU003567"/>
    </source>
</evidence>
<dbReference type="Pfam" id="PF00574">
    <property type="entry name" value="CLP_protease"/>
    <property type="match status" value="2"/>
</dbReference>
<accession>A0ABR2MG78</accession>
<dbReference type="InterPro" id="IPR001907">
    <property type="entry name" value="ClpP"/>
</dbReference>
<organism evidence="4 5">
    <name type="scientific">Platanthera guangdongensis</name>
    <dbReference type="NCBI Taxonomy" id="2320717"/>
    <lineage>
        <taxon>Eukaryota</taxon>
        <taxon>Viridiplantae</taxon>
        <taxon>Streptophyta</taxon>
        <taxon>Embryophyta</taxon>
        <taxon>Tracheophyta</taxon>
        <taxon>Spermatophyta</taxon>
        <taxon>Magnoliopsida</taxon>
        <taxon>Liliopsida</taxon>
        <taxon>Asparagales</taxon>
        <taxon>Orchidaceae</taxon>
        <taxon>Orchidoideae</taxon>
        <taxon>Orchideae</taxon>
        <taxon>Orchidinae</taxon>
        <taxon>Platanthera</taxon>
    </lineage>
</organism>